<sequence length="410" mass="46384">MTNRTLFLVISIAVIVIVRGRVTREQGSSAQIKNPVVIVPGTGGSQIEAKLNKPTTKHWYCHNTWSDYFTLWLQESFLLPMFIDCWVDNMRLVYDPATKTVHNSPGVETRVPGFGDTNTIEYLDKRNLIAYFAPLVKAMVSWGYERGKNLRAAPYDFRYAPDSQADYYIRLRQLIEDTYTQNGEKQVTLLSHSLGCPYTLVFLNQQSTAWKDKYIKQWVALSGVWGGTTQLVRLFASGDAFGIPLVNPLTVRVEQRTCSSNNFMLPSRELWRSDEVLVTTPDRKYTVRDFEDYFRDVGYPDGIPVRRNLENLTAPLLQHAPNVTLHCLHGSGVDTEESYTYGKGEFPDEQPTIRNGDGDGTVNARSLRACATWVNRQGYDVVVKDYAGVNHNGILSDAKAQAYIKSIVIN</sequence>
<gene>
    <name evidence="2" type="ORF">NEMVEDRAFT_v1g192479</name>
</gene>
<reference evidence="2 3" key="1">
    <citation type="journal article" date="2007" name="Science">
        <title>Sea anemone genome reveals ancestral eumetazoan gene repertoire and genomic organization.</title>
        <authorList>
            <person name="Putnam N.H."/>
            <person name="Srivastava M."/>
            <person name="Hellsten U."/>
            <person name="Dirks B."/>
            <person name="Chapman J."/>
            <person name="Salamov A."/>
            <person name="Terry A."/>
            <person name="Shapiro H."/>
            <person name="Lindquist E."/>
            <person name="Kapitonov V.V."/>
            <person name="Jurka J."/>
            <person name="Genikhovich G."/>
            <person name="Grigoriev I.V."/>
            <person name="Lucas S.M."/>
            <person name="Steele R.E."/>
            <person name="Finnerty J.R."/>
            <person name="Technau U."/>
            <person name="Martindale M.Q."/>
            <person name="Rokhsar D.S."/>
        </authorList>
    </citation>
    <scope>NUCLEOTIDE SEQUENCE [LARGE SCALE GENOMIC DNA]</scope>
    <source>
        <strain evidence="3">CH2 X CH6</strain>
    </source>
</reference>
<dbReference type="Gene3D" id="3.40.50.1820">
    <property type="entry name" value="alpha/beta hydrolase"/>
    <property type="match status" value="1"/>
</dbReference>
<evidence type="ECO:0008006" key="4">
    <source>
        <dbReference type="Google" id="ProtNLM"/>
    </source>
</evidence>
<dbReference type="GO" id="GO:0008374">
    <property type="term" value="F:O-acyltransferase activity"/>
    <property type="evidence" value="ECO:0007669"/>
    <property type="project" value="InterPro"/>
</dbReference>
<evidence type="ECO:0000313" key="2">
    <source>
        <dbReference type="EMBL" id="EDO33966.1"/>
    </source>
</evidence>
<accession>A7SQQ2</accession>
<dbReference type="FunCoup" id="A7SQQ2">
    <property type="interactions" value="42"/>
</dbReference>
<dbReference type="KEGG" id="nve:5505220"/>
<dbReference type="PANTHER" id="PTHR11440">
    <property type="entry name" value="LECITHIN-CHOLESTEROL ACYLTRANSFERASE-RELATED"/>
    <property type="match status" value="1"/>
</dbReference>
<dbReference type="PhylomeDB" id="A7SQQ2"/>
<keyword evidence="1" id="KW-0732">Signal</keyword>
<dbReference type="AlphaFoldDB" id="A7SQQ2"/>
<dbReference type="InterPro" id="IPR003386">
    <property type="entry name" value="LACT/PDAT_acylTrfase"/>
</dbReference>
<proteinExistence type="predicted"/>
<dbReference type="STRING" id="45351.A7SQQ2"/>
<dbReference type="EMBL" id="DS469749">
    <property type="protein sequence ID" value="EDO33966.1"/>
    <property type="molecule type" value="Genomic_DNA"/>
</dbReference>
<feature type="signal peptide" evidence="1">
    <location>
        <begin position="1"/>
        <end position="20"/>
    </location>
</feature>
<protein>
    <recommendedName>
        <fullName evidence="4">Group XV phospholipase A2</fullName>
    </recommendedName>
</protein>
<dbReference type="InParanoid" id="A7SQQ2"/>
<keyword evidence="3" id="KW-1185">Reference proteome</keyword>
<feature type="chain" id="PRO_5002713033" description="Group XV phospholipase A2" evidence="1">
    <location>
        <begin position="21"/>
        <end position="410"/>
    </location>
</feature>
<dbReference type="Pfam" id="PF02450">
    <property type="entry name" value="LCAT"/>
    <property type="match status" value="2"/>
</dbReference>
<evidence type="ECO:0000313" key="3">
    <source>
        <dbReference type="Proteomes" id="UP000001593"/>
    </source>
</evidence>
<dbReference type="InterPro" id="IPR029058">
    <property type="entry name" value="AB_hydrolase_fold"/>
</dbReference>
<dbReference type="GO" id="GO:0006629">
    <property type="term" value="P:lipid metabolic process"/>
    <property type="evidence" value="ECO:0000318"/>
    <property type="project" value="GO_Central"/>
</dbReference>
<dbReference type="OrthoDB" id="190846at2759"/>
<evidence type="ECO:0000256" key="1">
    <source>
        <dbReference type="SAM" id="SignalP"/>
    </source>
</evidence>
<organism evidence="2 3">
    <name type="scientific">Nematostella vectensis</name>
    <name type="common">Starlet sea anemone</name>
    <dbReference type="NCBI Taxonomy" id="45351"/>
    <lineage>
        <taxon>Eukaryota</taxon>
        <taxon>Metazoa</taxon>
        <taxon>Cnidaria</taxon>
        <taxon>Anthozoa</taxon>
        <taxon>Hexacorallia</taxon>
        <taxon>Actiniaria</taxon>
        <taxon>Edwardsiidae</taxon>
        <taxon>Nematostella</taxon>
    </lineage>
</organism>
<dbReference type="OMA" id="LHCLYGD"/>
<dbReference type="HOGENOM" id="CLU_037070_2_1_1"/>
<dbReference type="eggNOG" id="KOG2369">
    <property type="taxonomic scope" value="Eukaryota"/>
</dbReference>
<dbReference type="Proteomes" id="UP000001593">
    <property type="component" value="Unassembled WGS sequence"/>
</dbReference>
<dbReference type="SUPFAM" id="SSF53474">
    <property type="entry name" value="alpha/beta-Hydrolases"/>
    <property type="match status" value="1"/>
</dbReference>
<name>A7SQQ2_NEMVE</name>